<dbReference type="EMBL" id="JAHRHJ020000003">
    <property type="protein sequence ID" value="KAH9323854.1"/>
    <property type="molecule type" value="Genomic_DNA"/>
</dbReference>
<dbReference type="Proteomes" id="UP000824469">
    <property type="component" value="Unassembled WGS sequence"/>
</dbReference>
<sequence>MAYRCYNKQLQNIVESTNVKVDETHYAKTNTQHNGSHEEQEDDEELESPREEANEEEERSDTKEPS</sequence>
<organism evidence="2 3">
    <name type="scientific">Taxus chinensis</name>
    <name type="common">Chinese yew</name>
    <name type="synonym">Taxus wallichiana var. chinensis</name>
    <dbReference type="NCBI Taxonomy" id="29808"/>
    <lineage>
        <taxon>Eukaryota</taxon>
        <taxon>Viridiplantae</taxon>
        <taxon>Streptophyta</taxon>
        <taxon>Embryophyta</taxon>
        <taxon>Tracheophyta</taxon>
        <taxon>Spermatophyta</taxon>
        <taxon>Pinopsida</taxon>
        <taxon>Pinidae</taxon>
        <taxon>Conifers II</taxon>
        <taxon>Cupressales</taxon>
        <taxon>Taxaceae</taxon>
        <taxon>Taxus</taxon>
    </lineage>
</organism>
<evidence type="ECO:0000256" key="1">
    <source>
        <dbReference type="SAM" id="MobiDB-lite"/>
    </source>
</evidence>
<evidence type="ECO:0000313" key="2">
    <source>
        <dbReference type="EMBL" id="KAH9323854.1"/>
    </source>
</evidence>
<proteinExistence type="predicted"/>
<evidence type="ECO:0000313" key="3">
    <source>
        <dbReference type="Proteomes" id="UP000824469"/>
    </source>
</evidence>
<dbReference type="AlphaFoldDB" id="A0AA38LGR2"/>
<protein>
    <submittedName>
        <fullName evidence="2">Uncharacterized protein</fullName>
    </submittedName>
</protein>
<reference evidence="2 3" key="1">
    <citation type="journal article" date="2021" name="Nat. Plants">
        <title>The Taxus genome provides insights into paclitaxel biosynthesis.</title>
        <authorList>
            <person name="Xiong X."/>
            <person name="Gou J."/>
            <person name="Liao Q."/>
            <person name="Li Y."/>
            <person name="Zhou Q."/>
            <person name="Bi G."/>
            <person name="Li C."/>
            <person name="Du R."/>
            <person name="Wang X."/>
            <person name="Sun T."/>
            <person name="Guo L."/>
            <person name="Liang H."/>
            <person name="Lu P."/>
            <person name="Wu Y."/>
            <person name="Zhang Z."/>
            <person name="Ro D.K."/>
            <person name="Shang Y."/>
            <person name="Huang S."/>
            <person name="Yan J."/>
        </authorList>
    </citation>
    <scope>NUCLEOTIDE SEQUENCE [LARGE SCALE GENOMIC DNA]</scope>
    <source>
        <strain evidence="2">Ta-2019</strain>
    </source>
</reference>
<name>A0AA38LGR2_TAXCH</name>
<feature type="non-terminal residue" evidence="2">
    <location>
        <position position="66"/>
    </location>
</feature>
<keyword evidence="3" id="KW-1185">Reference proteome</keyword>
<gene>
    <name evidence="2" type="ORF">KI387_018493</name>
</gene>
<comment type="caution">
    <text evidence="2">The sequence shown here is derived from an EMBL/GenBank/DDBJ whole genome shotgun (WGS) entry which is preliminary data.</text>
</comment>
<accession>A0AA38LGR2</accession>
<feature type="region of interest" description="Disordered" evidence="1">
    <location>
        <begin position="21"/>
        <end position="66"/>
    </location>
</feature>